<dbReference type="Gene3D" id="1.10.530.10">
    <property type="match status" value="1"/>
</dbReference>
<gene>
    <name evidence="4" type="ORF">CAP51_11165</name>
</gene>
<evidence type="ECO:0000259" key="3">
    <source>
        <dbReference type="Pfam" id="PF01464"/>
    </source>
</evidence>
<accession>A0A1Z9YW91</accession>
<dbReference type="AlphaFoldDB" id="A0A1Z9YW91"/>
<comment type="caution">
    <text evidence="4">The sequence shown here is derived from an EMBL/GenBank/DDBJ whole genome shotgun (WGS) entry which is preliminary data.</text>
</comment>
<keyword evidence="2" id="KW-0732">Signal</keyword>
<dbReference type="InterPro" id="IPR023346">
    <property type="entry name" value="Lysozyme-like_dom_sf"/>
</dbReference>
<dbReference type="Pfam" id="PF01464">
    <property type="entry name" value="SLT"/>
    <property type="match status" value="1"/>
</dbReference>
<evidence type="ECO:0000313" key="5">
    <source>
        <dbReference type="Proteomes" id="UP000196536"/>
    </source>
</evidence>
<feature type="domain" description="Transglycosylase SLT" evidence="3">
    <location>
        <begin position="506"/>
        <end position="612"/>
    </location>
</feature>
<dbReference type="SUPFAM" id="SSF53955">
    <property type="entry name" value="Lysozyme-like"/>
    <property type="match status" value="1"/>
</dbReference>
<name>A0A1Z9YW91_9GAMM</name>
<dbReference type="PANTHER" id="PTHR37423:SF5">
    <property type="entry name" value="SOLUBLE LYTIC MUREIN TRANSGLYCOSYLASE"/>
    <property type="match status" value="1"/>
</dbReference>
<protein>
    <submittedName>
        <fullName evidence="4">Lytic transglycosylase</fullName>
    </submittedName>
</protein>
<evidence type="ECO:0000313" key="4">
    <source>
        <dbReference type="EMBL" id="OUY06491.1"/>
    </source>
</evidence>
<organism evidence="4 5">
    <name type="scientific">Acinetobacter populi</name>
    <dbReference type="NCBI Taxonomy" id="1582270"/>
    <lineage>
        <taxon>Bacteria</taxon>
        <taxon>Pseudomonadati</taxon>
        <taxon>Pseudomonadota</taxon>
        <taxon>Gammaproteobacteria</taxon>
        <taxon>Moraxellales</taxon>
        <taxon>Moraxellaceae</taxon>
        <taxon>Acinetobacter</taxon>
    </lineage>
</organism>
<comment type="similarity">
    <text evidence="1">Belongs to the transglycosylase Slt family.</text>
</comment>
<reference evidence="4 5" key="1">
    <citation type="submission" date="2017-05" db="EMBL/GenBank/DDBJ databases">
        <title>Acinetobacter populi ANC 5415 (= PBJ7), whole genome shotgun sequencing project.</title>
        <authorList>
            <person name="Nemec A."/>
            <person name="Radolfova-Krizova L."/>
        </authorList>
    </citation>
    <scope>NUCLEOTIDE SEQUENCE [LARGE SCALE GENOMIC DNA]</scope>
    <source>
        <strain evidence="4 5">PBJ7</strain>
    </source>
</reference>
<dbReference type="EMBL" id="NEXX01000004">
    <property type="protein sequence ID" value="OUY06491.1"/>
    <property type="molecule type" value="Genomic_DNA"/>
</dbReference>
<proteinExistence type="inferred from homology"/>
<dbReference type="CDD" id="cd13401">
    <property type="entry name" value="Slt70-like"/>
    <property type="match status" value="1"/>
</dbReference>
<dbReference type="PANTHER" id="PTHR37423">
    <property type="entry name" value="SOLUBLE LYTIC MUREIN TRANSGLYCOSYLASE-RELATED"/>
    <property type="match status" value="1"/>
</dbReference>
<evidence type="ECO:0000256" key="1">
    <source>
        <dbReference type="ARBA" id="ARBA00007734"/>
    </source>
</evidence>
<dbReference type="GO" id="GO:0004553">
    <property type="term" value="F:hydrolase activity, hydrolyzing O-glycosyl compounds"/>
    <property type="evidence" value="ECO:0007669"/>
    <property type="project" value="InterPro"/>
</dbReference>
<dbReference type="Gene3D" id="1.25.20.10">
    <property type="entry name" value="Bacterial muramidases"/>
    <property type="match status" value="1"/>
</dbReference>
<keyword evidence="5" id="KW-1185">Reference proteome</keyword>
<dbReference type="SUPFAM" id="SSF48435">
    <property type="entry name" value="Bacterial muramidases"/>
    <property type="match status" value="1"/>
</dbReference>
<evidence type="ECO:0000256" key="2">
    <source>
        <dbReference type="ARBA" id="ARBA00022729"/>
    </source>
</evidence>
<dbReference type="InterPro" id="IPR008939">
    <property type="entry name" value="Lytic_TGlycosylase_superhlx_U"/>
</dbReference>
<dbReference type="GO" id="GO:0042597">
    <property type="term" value="C:periplasmic space"/>
    <property type="evidence" value="ECO:0007669"/>
    <property type="project" value="InterPro"/>
</dbReference>
<dbReference type="InterPro" id="IPR008258">
    <property type="entry name" value="Transglycosylase_SLT_dom_1"/>
</dbReference>
<dbReference type="Proteomes" id="UP000196536">
    <property type="component" value="Unassembled WGS sequence"/>
</dbReference>
<sequence>MLRVWIRLFKEKRLKEKRQPNLKIPARLTMLSVFLAASSSSFSSDEVFNDAYKVSSSGNAALLDQYQYSMQDSTLQYYPEYWKLNANLVLQPAASIVAFARKYPDSAMAEKLAADYVEEKVKAGDFNSAVPVLPYVSNADDAEACAVAQVRASTGDPLALAEFKDKIWLKTDAQPDSCIGLARMMLSSPLLSDQDKQQRLFSLLRAGQMGQAFATAANMGIPISLTQLNQIQASPLNYLWTAPKATPQDYAYLIFAMGRLADSDLNNAISMVDRVAQGTPDQVQKYLYRTVAYVGGTTVLKNNFNPALPQYFDKSYGYPFSPEEAEIYARQSIRFNNWEGLIRAIDSMSVSQKQEDRWQYWLARATEQRNDSSSKKYAQSIYKKLAESDDYHGLLAKTRLNEGYSQFPKNYEPSNRDFERLAQDINFRRAFALKSIQAPDAYTNREWNWAVRQAYLKKDDGLILAAAKRANDMGWLDRSIYAADRTIDKHNYALRYPTPYKNYVVNHSQSANIDPSWAYGLMRQESRFNTSARSGVGAGGLMQVMPTTAQQIARQLGESYSSAALTNMNTNVRYGTYYLGMIQSQLNGHPVLATAGYNAGPNRAKRWQPASQPLAADQYTESIPILETRDYVKHVLTNAVHYGVVLGKGPQTISHFMYPVPQQF</sequence>